<proteinExistence type="predicted"/>
<evidence type="ECO:0000256" key="1">
    <source>
        <dbReference type="SAM" id="MobiDB-lite"/>
    </source>
</evidence>
<feature type="transmembrane region" description="Helical" evidence="2">
    <location>
        <begin position="228"/>
        <end position="252"/>
    </location>
</feature>
<comment type="caution">
    <text evidence="4">The sequence shown here is derived from an EMBL/GenBank/DDBJ whole genome shotgun (WGS) entry which is preliminary data.</text>
</comment>
<evidence type="ECO:0000256" key="3">
    <source>
        <dbReference type="SAM" id="SignalP"/>
    </source>
</evidence>
<evidence type="ECO:0000256" key="2">
    <source>
        <dbReference type="SAM" id="Phobius"/>
    </source>
</evidence>
<gene>
    <name evidence="4" type="ORF">PHYPO_G00137660</name>
</gene>
<accession>A0A5N5KA69</accession>
<keyword evidence="2" id="KW-0812">Transmembrane</keyword>
<sequence length="304" mass="33872">MHLCAGVILMLAPCLVASLDKQKVLGNLHKMASLPCPEQCSSELIWTRFQNQRDVLVRCNGGSCWSKDGFDLPDEQYLKGNSSLTMLKADYSLRGLYMAKCGSETICEVVFTLSPQVMSREITPGEPIDVYLPLTDRVEVSFTASDAAQPSDLQICTVDNEKIQIISPDYKERASRINILQIKAGNVSDSGNYTVRDVTNEETLAIVKVHMREEKPCPDCKQDRAMPAWGITLIVVLVILLIVAGLVIGYLWKEIQQLRGESADRHQMTENANQHQQHGMNGMNGRNPEDVEISEDTALSNHQH</sequence>
<evidence type="ECO:0000313" key="5">
    <source>
        <dbReference type="Proteomes" id="UP000327468"/>
    </source>
</evidence>
<keyword evidence="2" id="KW-1133">Transmembrane helix</keyword>
<dbReference type="EMBL" id="VFJC01000025">
    <property type="protein sequence ID" value="KAB5528202.1"/>
    <property type="molecule type" value="Genomic_DNA"/>
</dbReference>
<keyword evidence="3" id="KW-0732">Signal</keyword>
<dbReference type="AlphaFoldDB" id="A0A5N5KA69"/>
<keyword evidence="5" id="KW-1185">Reference proteome</keyword>
<evidence type="ECO:0000313" key="4">
    <source>
        <dbReference type="EMBL" id="KAB5528202.1"/>
    </source>
</evidence>
<evidence type="ECO:0008006" key="6">
    <source>
        <dbReference type="Google" id="ProtNLM"/>
    </source>
</evidence>
<keyword evidence="2" id="KW-0472">Membrane</keyword>
<feature type="compositionally biased region" description="Polar residues" evidence="1">
    <location>
        <begin position="269"/>
        <end position="279"/>
    </location>
</feature>
<feature type="chain" id="PRO_5024349369" description="Ig-like domain-containing protein" evidence="3">
    <location>
        <begin position="19"/>
        <end position="304"/>
    </location>
</feature>
<feature type="signal peptide" evidence="3">
    <location>
        <begin position="1"/>
        <end position="18"/>
    </location>
</feature>
<organism evidence="4 5">
    <name type="scientific">Pangasianodon hypophthalmus</name>
    <name type="common">Striped catfish</name>
    <name type="synonym">Helicophagus hypophthalmus</name>
    <dbReference type="NCBI Taxonomy" id="310915"/>
    <lineage>
        <taxon>Eukaryota</taxon>
        <taxon>Metazoa</taxon>
        <taxon>Chordata</taxon>
        <taxon>Craniata</taxon>
        <taxon>Vertebrata</taxon>
        <taxon>Euteleostomi</taxon>
        <taxon>Actinopterygii</taxon>
        <taxon>Neopterygii</taxon>
        <taxon>Teleostei</taxon>
        <taxon>Ostariophysi</taxon>
        <taxon>Siluriformes</taxon>
        <taxon>Pangasiidae</taxon>
        <taxon>Pangasianodon</taxon>
    </lineage>
</organism>
<dbReference type="Proteomes" id="UP000327468">
    <property type="component" value="Chromosome 24"/>
</dbReference>
<protein>
    <recommendedName>
        <fullName evidence="6">Ig-like domain-containing protein</fullName>
    </recommendedName>
</protein>
<feature type="region of interest" description="Disordered" evidence="1">
    <location>
        <begin position="265"/>
        <end position="290"/>
    </location>
</feature>
<reference evidence="4 5" key="1">
    <citation type="submission" date="2019-06" db="EMBL/GenBank/DDBJ databases">
        <title>A chromosome-scale genome assembly of the striped catfish, Pangasianodon hypophthalmus.</title>
        <authorList>
            <person name="Wen M."/>
            <person name="Zahm M."/>
            <person name="Roques C."/>
            <person name="Cabau C."/>
            <person name="Klopp C."/>
            <person name="Donnadieu C."/>
            <person name="Jouanno E."/>
            <person name="Avarre J.-C."/>
            <person name="Campet M."/>
            <person name="Ha T.T.T."/>
            <person name="Dugue R."/>
            <person name="Lampietro C."/>
            <person name="Louis A."/>
            <person name="Herpin A."/>
            <person name="Echchiki A."/>
            <person name="Berthelot C."/>
            <person name="Parey E."/>
            <person name="Roest-Crollius H."/>
            <person name="Braasch I."/>
            <person name="Postlethwait J."/>
            <person name="Bobe J."/>
            <person name="Montfort J."/>
            <person name="Bouchez O."/>
            <person name="Begum T."/>
            <person name="Schartl M."/>
            <person name="Guiguen Y."/>
        </authorList>
    </citation>
    <scope>NUCLEOTIDE SEQUENCE [LARGE SCALE GENOMIC DNA]</scope>
    <source>
        <strain evidence="4 5">Indonesia</strain>
        <tissue evidence="4">Blood</tissue>
    </source>
</reference>
<name>A0A5N5KA69_PANHP</name>